<evidence type="ECO:0000256" key="2">
    <source>
        <dbReference type="ARBA" id="ARBA00022448"/>
    </source>
</evidence>
<evidence type="ECO:0000256" key="5">
    <source>
        <dbReference type="ARBA" id="ARBA00022946"/>
    </source>
</evidence>
<dbReference type="PANTHER" id="PTHR13890:SF0">
    <property type="entry name" value="MAGNESIUM TRANSPORTER MRS2 HOMOLOG, MITOCHONDRIAL"/>
    <property type="match status" value="1"/>
</dbReference>
<organism evidence="10">
    <name type="scientific">Trepomonas sp. PC1</name>
    <dbReference type="NCBI Taxonomy" id="1076344"/>
    <lineage>
        <taxon>Eukaryota</taxon>
        <taxon>Metamonada</taxon>
        <taxon>Diplomonadida</taxon>
        <taxon>Hexamitidae</taxon>
        <taxon>Hexamitinae</taxon>
        <taxon>Trepomonas</taxon>
    </lineage>
</organism>
<protein>
    <submittedName>
        <fullName evidence="10">Transmembrane domain-containing protein</fullName>
    </submittedName>
</protein>
<dbReference type="InterPro" id="IPR039204">
    <property type="entry name" value="MRS2-like"/>
</dbReference>
<proteinExistence type="predicted"/>
<evidence type="ECO:0000256" key="4">
    <source>
        <dbReference type="ARBA" id="ARBA00022842"/>
    </source>
</evidence>
<evidence type="ECO:0000256" key="9">
    <source>
        <dbReference type="SAM" id="Phobius"/>
    </source>
</evidence>
<keyword evidence="4" id="KW-0460">Magnesium</keyword>
<evidence type="ECO:0000256" key="8">
    <source>
        <dbReference type="ARBA" id="ARBA00023136"/>
    </source>
</evidence>
<keyword evidence="2" id="KW-0813">Transport</keyword>
<dbReference type="Pfam" id="PF22099">
    <property type="entry name" value="MRS2-like"/>
    <property type="match status" value="1"/>
</dbReference>
<evidence type="ECO:0000256" key="1">
    <source>
        <dbReference type="ARBA" id="ARBA00004141"/>
    </source>
</evidence>
<evidence type="ECO:0000313" key="10">
    <source>
        <dbReference type="EMBL" id="JAP94758.1"/>
    </source>
</evidence>
<sequence>KFIKIQSNMKQSQCSITNEELTNVYHLSLRDQRSLIENNNFILPLNQSLILNFVGIPVIITKDQILICDQFDSKTVQLFIQSFEIMFNECQNQIWELAILEIVLLFTNKTMNQKYIELIIKFDRYQYQNHSTMQSDLQQLKNDCIQANTTLTSILNNDTLLAMLIFTNQPFFHNQNIHKINSIHEVELPIPISQIQDLFESYKLQFGNLQVEIDELSQKMKLKIIEANMKLELQRSYIMNFQINQKLLNVGATFASIVGQLFGMNLLNPWRVPDGKYYDGSYTPFTVVVILSFVILFGIIVYFLLKTRKIRHFGLLTQKCFK</sequence>
<dbReference type="GO" id="GO:0016020">
    <property type="term" value="C:membrane"/>
    <property type="evidence" value="ECO:0007669"/>
    <property type="project" value="UniProtKB-SubCell"/>
</dbReference>
<accession>A0A146KEY8</accession>
<keyword evidence="3 9" id="KW-0812">Transmembrane</keyword>
<dbReference type="AlphaFoldDB" id="A0A146KEY8"/>
<keyword evidence="6 9" id="KW-1133">Transmembrane helix</keyword>
<feature type="transmembrane region" description="Helical" evidence="9">
    <location>
        <begin position="247"/>
        <end position="267"/>
    </location>
</feature>
<reference evidence="10" key="1">
    <citation type="submission" date="2015-07" db="EMBL/GenBank/DDBJ databases">
        <title>Adaptation to a free-living lifestyle via gene acquisitions in the diplomonad Trepomonas sp. PC1.</title>
        <authorList>
            <person name="Xu F."/>
            <person name="Jerlstrom-Hultqvist J."/>
            <person name="Kolisko M."/>
            <person name="Simpson A.G.B."/>
            <person name="Roger A.J."/>
            <person name="Svard S.G."/>
            <person name="Andersson J.O."/>
        </authorList>
    </citation>
    <scope>NUCLEOTIDE SEQUENCE</scope>
    <source>
        <strain evidence="10">PC1</strain>
    </source>
</reference>
<name>A0A146KEY8_9EUKA</name>
<dbReference type="EMBL" id="GDID01001848">
    <property type="protein sequence ID" value="JAP94758.1"/>
    <property type="molecule type" value="Transcribed_RNA"/>
</dbReference>
<keyword evidence="5" id="KW-0809">Transit peptide</keyword>
<feature type="transmembrane region" description="Helical" evidence="9">
    <location>
        <begin position="287"/>
        <end position="305"/>
    </location>
</feature>
<evidence type="ECO:0000256" key="6">
    <source>
        <dbReference type="ARBA" id="ARBA00022989"/>
    </source>
</evidence>
<comment type="subcellular location">
    <subcellularLocation>
        <location evidence="1">Membrane</location>
        <topology evidence="1">Multi-pass membrane protein</topology>
    </subcellularLocation>
</comment>
<dbReference type="GO" id="GO:0015095">
    <property type="term" value="F:magnesium ion transmembrane transporter activity"/>
    <property type="evidence" value="ECO:0007669"/>
    <property type="project" value="TreeGrafter"/>
</dbReference>
<evidence type="ECO:0000256" key="7">
    <source>
        <dbReference type="ARBA" id="ARBA00023065"/>
    </source>
</evidence>
<feature type="non-terminal residue" evidence="10">
    <location>
        <position position="1"/>
    </location>
</feature>
<keyword evidence="7" id="KW-0406">Ion transport</keyword>
<evidence type="ECO:0000256" key="3">
    <source>
        <dbReference type="ARBA" id="ARBA00022692"/>
    </source>
</evidence>
<keyword evidence="8 9" id="KW-0472">Membrane</keyword>
<gene>
    <name evidence="10" type="ORF">TPC1_12483</name>
</gene>
<dbReference type="PANTHER" id="PTHR13890">
    <property type="entry name" value="RNA SPLICING PROTEIN MRS2, MITOCHONDRIAL"/>
    <property type="match status" value="1"/>
</dbReference>